<sequence length="118" mass="13554">MKRVGDIVSLFQREAMQIGKKKKAENMSDVVEEQTSEVVCVPIVIEEQSEEPILSMSNVTIEQTEDVSPPSPPVYDFIHLKHDPWERLPIASYPVNDQDAVRRAYILKNPFKPYAHNF</sequence>
<dbReference type="Gramene" id="TraesCLE_scaffold_127160_01G000300.1">
    <property type="protein sequence ID" value="TraesCLE_scaffold_127160_01G000300.1"/>
    <property type="gene ID" value="TraesCLE_scaffold_127160_01G000300"/>
</dbReference>
<dbReference type="Gramene" id="TraesJUL6D03G03676620.1">
    <property type="protein sequence ID" value="TraesJUL6D03G03676620.1.CDS1"/>
    <property type="gene ID" value="TraesJUL6D03G03676620"/>
</dbReference>
<proteinExistence type="predicted"/>
<dbReference type="Gramene" id="TraesSYM6D03G03592880.1">
    <property type="protein sequence ID" value="TraesSYM6D03G03592880.1.CDS1"/>
    <property type="gene ID" value="TraesSYM6D03G03592880"/>
</dbReference>
<dbReference type="Gramene" id="TraesARI6D03G03612260.1">
    <property type="protein sequence ID" value="TraesARI6D03G03612260.1.CDS1"/>
    <property type="gene ID" value="TraesARI6D03G03612260"/>
</dbReference>
<dbReference type="OrthoDB" id="695824at2759"/>
<dbReference type="Gramene" id="TraesNOR6D03G03687810.1">
    <property type="protein sequence ID" value="TraesNOR6D03G03687810.1.CDS1"/>
    <property type="gene ID" value="TraesNOR6D03G03687810"/>
</dbReference>
<dbReference type="Gramene" id="TraesCS6D03G0058000.1">
    <property type="protein sequence ID" value="TraesCS6D03G0058000.1.CDS1"/>
    <property type="gene ID" value="TraesCS6D03G0058000"/>
</dbReference>
<dbReference type="Gramene" id="TraesWEE_scaffold_108405_01G000300.1">
    <property type="protein sequence ID" value="TraesWEE_scaffold_108405_01G000300.1"/>
    <property type="gene ID" value="TraesWEE_scaffold_108405_01G000300"/>
</dbReference>
<organism evidence="1">
    <name type="scientific">Triticum aestivum</name>
    <name type="common">Wheat</name>
    <dbReference type="NCBI Taxonomy" id="4565"/>
    <lineage>
        <taxon>Eukaryota</taxon>
        <taxon>Viridiplantae</taxon>
        <taxon>Streptophyta</taxon>
        <taxon>Embryophyta</taxon>
        <taxon>Tracheophyta</taxon>
        <taxon>Spermatophyta</taxon>
        <taxon>Magnoliopsida</taxon>
        <taxon>Liliopsida</taxon>
        <taxon>Poales</taxon>
        <taxon>Poaceae</taxon>
        <taxon>BOP clade</taxon>
        <taxon>Pooideae</taxon>
        <taxon>Triticodae</taxon>
        <taxon>Triticeae</taxon>
        <taxon>Triticinae</taxon>
        <taxon>Triticum</taxon>
    </lineage>
</organism>
<reference evidence="1" key="1">
    <citation type="submission" date="2018-08" db="EMBL/GenBank/DDBJ databases">
        <authorList>
            <person name="Rossello M."/>
        </authorList>
    </citation>
    <scope>NUCLEOTIDE SEQUENCE [LARGE SCALE GENOMIC DNA]</scope>
    <source>
        <strain evidence="1">cv. Chinese Spring</strain>
    </source>
</reference>
<dbReference type="AlphaFoldDB" id="A0A3B6QBQ5"/>
<dbReference type="Gramene" id="TraesROB_scaffold_130120_01G000100.1">
    <property type="protein sequence ID" value="TraesROB_scaffold_130120_01G000100.1"/>
    <property type="gene ID" value="TraesROB_scaffold_130120_01G000100"/>
</dbReference>
<keyword evidence="2" id="KW-1185">Reference proteome</keyword>
<evidence type="ECO:0000313" key="2">
    <source>
        <dbReference type="Proteomes" id="UP000019116"/>
    </source>
</evidence>
<dbReference type="EnsemblPlants" id="TraesCS6D02G029500.1">
    <property type="protein sequence ID" value="TraesCS6D02G029500.1.cds1"/>
    <property type="gene ID" value="TraesCS6D02G029500"/>
</dbReference>
<name>A0A3B6QBQ5_WHEAT</name>
<evidence type="ECO:0000313" key="1">
    <source>
        <dbReference type="EnsemblPlants" id="TraesCS6D02G029500.1.cds1"/>
    </source>
</evidence>
<dbReference type="Gramene" id="TraesCAD_scaffold_117120_01G000300.1">
    <property type="protein sequence ID" value="TraesCAD_scaffold_117120_01G000300.1"/>
    <property type="gene ID" value="TraesCAD_scaffold_117120_01G000300"/>
</dbReference>
<dbReference type="Gramene" id="TraesCS6D02G029500.1">
    <property type="protein sequence ID" value="TraesCS6D02G029500.1.cds1"/>
    <property type="gene ID" value="TraesCS6D02G029500"/>
</dbReference>
<dbReference type="Proteomes" id="UP000019116">
    <property type="component" value="Chromosome 6D"/>
</dbReference>
<accession>A0A3B6QBQ5</accession>
<dbReference type="Gramene" id="TraesLDM6D03G03650320.1">
    <property type="protein sequence ID" value="TraesLDM6D03G03650320.1.CDS1"/>
    <property type="gene ID" value="TraesLDM6D03G03650320"/>
</dbReference>
<reference evidence="1" key="2">
    <citation type="submission" date="2018-10" db="UniProtKB">
        <authorList>
            <consortium name="EnsemblPlants"/>
        </authorList>
    </citation>
    <scope>IDENTIFICATION</scope>
</reference>
<protein>
    <submittedName>
        <fullName evidence="1">Uncharacterized protein</fullName>
    </submittedName>
</protein>